<evidence type="ECO:0000256" key="6">
    <source>
        <dbReference type="SAM" id="Phobius"/>
    </source>
</evidence>
<feature type="transmembrane region" description="Helical" evidence="6">
    <location>
        <begin position="188"/>
        <end position="208"/>
    </location>
</feature>
<dbReference type="GO" id="GO:0016020">
    <property type="term" value="C:membrane"/>
    <property type="evidence" value="ECO:0007669"/>
    <property type="project" value="UniProtKB-SubCell"/>
</dbReference>
<dbReference type="PANTHER" id="PTHR31548:SF1">
    <property type="entry name" value="LD47387P"/>
    <property type="match status" value="1"/>
</dbReference>
<evidence type="ECO:0000313" key="7">
    <source>
        <dbReference type="EMBL" id="LAB66238.1"/>
    </source>
</evidence>
<keyword evidence="5 6" id="KW-0472">Membrane</keyword>
<reference evidence="7" key="2">
    <citation type="journal article" date="2018" name="Biosci. Biotechnol. Biochem.">
        <title>Polysaccharide hydrolase of the hadal zone amphipods Hirondellea gigas.</title>
        <authorList>
            <person name="Kobayashi H."/>
            <person name="Nagahama T."/>
            <person name="Arai W."/>
            <person name="Sasagawa Y."/>
            <person name="Umeda M."/>
            <person name="Hayashi T."/>
            <person name="Nikaido I."/>
            <person name="Watanabe H."/>
            <person name="Oguri K."/>
            <person name="Kitazato H."/>
            <person name="Fujioka K."/>
            <person name="Kido Y."/>
            <person name="Takami H."/>
        </authorList>
    </citation>
    <scope>NUCLEOTIDE SEQUENCE</scope>
    <source>
        <tissue evidence="7">Whole body</tissue>
    </source>
</reference>
<evidence type="ECO:0000256" key="4">
    <source>
        <dbReference type="ARBA" id="ARBA00022989"/>
    </source>
</evidence>
<organism evidence="7">
    <name type="scientific">Hirondellea gigas</name>
    <dbReference type="NCBI Taxonomy" id="1518452"/>
    <lineage>
        <taxon>Eukaryota</taxon>
        <taxon>Metazoa</taxon>
        <taxon>Ecdysozoa</taxon>
        <taxon>Arthropoda</taxon>
        <taxon>Crustacea</taxon>
        <taxon>Multicrustacea</taxon>
        <taxon>Malacostraca</taxon>
        <taxon>Eumalacostraca</taxon>
        <taxon>Peracarida</taxon>
        <taxon>Amphipoda</taxon>
        <taxon>Amphilochidea</taxon>
        <taxon>Lysianassida</taxon>
        <taxon>Lysianassidira</taxon>
        <taxon>Lysianassoidea</taxon>
        <taxon>Lysianassidae</taxon>
        <taxon>Hirondellea</taxon>
    </lineage>
</organism>
<keyword evidence="4 6" id="KW-1133">Transmembrane helix</keyword>
<feature type="transmembrane region" description="Helical" evidence="6">
    <location>
        <begin position="237"/>
        <end position="258"/>
    </location>
</feature>
<keyword evidence="3 6" id="KW-0812">Transmembrane</keyword>
<dbReference type="EMBL" id="IACF01000464">
    <property type="protein sequence ID" value="LAB66238.1"/>
    <property type="molecule type" value="mRNA"/>
</dbReference>
<comment type="similarity">
    <text evidence="2">Belongs to the clarin family.</text>
</comment>
<dbReference type="GO" id="GO:0007605">
    <property type="term" value="P:sensory perception of sound"/>
    <property type="evidence" value="ECO:0007669"/>
    <property type="project" value="UniProtKB-ARBA"/>
</dbReference>
<evidence type="ECO:0000313" key="8">
    <source>
        <dbReference type="EMBL" id="LAC20394.1"/>
    </source>
</evidence>
<feature type="transmembrane region" description="Helical" evidence="6">
    <location>
        <begin position="148"/>
        <end position="176"/>
    </location>
</feature>
<protein>
    <submittedName>
        <fullName evidence="7 8">Clarin-2-like</fullName>
    </submittedName>
</protein>
<evidence type="ECO:0000256" key="2">
    <source>
        <dbReference type="ARBA" id="ARBA00005787"/>
    </source>
</evidence>
<dbReference type="PANTHER" id="PTHR31548">
    <property type="entry name" value="CLARIN"/>
    <property type="match status" value="1"/>
</dbReference>
<evidence type="ECO:0000256" key="5">
    <source>
        <dbReference type="ARBA" id="ARBA00023136"/>
    </source>
</evidence>
<evidence type="ECO:0000256" key="1">
    <source>
        <dbReference type="ARBA" id="ARBA00004141"/>
    </source>
</evidence>
<comment type="subcellular location">
    <subcellularLocation>
        <location evidence="1">Membrane</location>
        <topology evidence="1">Multi-pass membrane protein</topology>
    </subcellularLocation>
</comment>
<name>A0A2P2HWR9_9CRUS</name>
<sequence length="282" mass="30666">MNIFKRSMVFVTFFGCCFCLALLAASLGTRYWFVASCRQRFVPIPSSVSQIMHKTSDSERTLDSVTSDGKKMANTVNLGTNDEKSVRNDGDVVKSEDVASIGPEFRPNSTGFINFGLFHGDKGLNVGFGERISQFDVSSTAGLLQEGLWAGTIACLSAALLFVVLGAVFAVINTVITPVEAITGITGLYIWNSLAAAFELVAVILWSVQYSTRLVENVLILDSKGGWTTEGNESLGYSFWLVVVAMVVHIANCGLIGFGTYEPKLKEKIQEPDKVTNDILLY</sequence>
<dbReference type="InterPro" id="IPR026748">
    <property type="entry name" value="Clarin"/>
</dbReference>
<accession>A0A2P2HWR9</accession>
<reference evidence="8" key="1">
    <citation type="submission" date="2017-11" db="EMBL/GenBank/DDBJ databases">
        <title>The sensing device of the deep-sea amphipod.</title>
        <authorList>
            <person name="Kobayashi H."/>
            <person name="Nagahama T."/>
            <person name="Arai W."/>
            <person name="Sasagawa Y."/>
            <person name="Umeda M."/>
            <person name="Hayashi T."/>
            <person name="Nikaido I."/>
            <person name="Watanabe H."/>
            <person name="Oguri K."/>
            <person name="Kitazato H."/>
            <person name="Fujioka K."/>
            <person name="Kido Y."/>
            <person name="Takami H."/>
        </authorList>
    </citation>
    <scope>NUCLEOTIDE SEQUENCE</scope>
    <source>
        <tissue evidence="8">Whole body</tissue>
    </source>
</reference>
<dbReference type="AlphaFoldDB" id="A0A2P2HWR9"/>
<evidence type="ECO:0000256" key="3">
    <source>
        <dbReference type="ARBA" id="ARBA00022692"/>
    </source>
</evidence>
<dbReference type="EMBL" id="IACT01001028">
    <property type="protein sequence ID" value="LAC20394.1"/>
    <property type="molecule type" value="mRNA"/>
</dbReference>
<proteinExistence type="evidence at transcript level"/>
<dbReference type="Pfam" id="PF25807">
    <property type="entry name" value="Clarin-2"/>
    <property type="match status" value="1"/>
</dbReference>